<dbReference type="Gene3D" id="3.30.70.2650">
    <property type="match status" value="1"/>
</dbReference>
<sequence>MPGDPASTPTFPACPGAAIGAGAPPVPGEREAGTAPRYRVRVTTIPIPADAASGGERQNRRPRSLIVSFFGSYGREIGAWVSVADIIALMAELDVDPPAVRSAISRLKRRGLLTAEKADGVAGYRLSEHGRAVLADGDHRIFERRTAALGDGWVLVVFSVPESERHRRHLLRSRLAWLGFGTTAAGVWIAPAHLADEARRALDDLDMTRYVQLFRGDHLGFDDLRDAVAGWWDLAALQDMYRTFLADHEPVLTRWTRRRDTDPSAAFADHLRAVDAWRRMPFLDPGLPPEVLPDQWAGSRAATVFFDLHARLCDQGLAHVLAVTGRG</sequence>
<proteinExistence type="predicted"/>
<dbReference type="Pfam" id="PF20803">
    <property type="entry name" value="PaaX_M"/>
    <property type="match status" value="1"/>
</dbReference>
<accession>A0A2P8DST8</accession>
<protein>
    <submittedName>
        <fullName evidence="5">PaaX family transcriptional regulator</fullName>
    </submittedName>
</protein>
<reference evidence="5 6" key="1">
    <citation type="submission" date="2018-03" db="EMBL/GenBank/DDBJ databases">
        <title>Genomic Encyclopedia of Archaeal and Bacterial Type Strains, Phase II (KMG-II): from individual species to whole genera.</title>
        <authorList>
            <person name="Goeker M."/>
        </authorList>
    </citation>
    <scope>NUCLEOTIDE SEQUENCE [LARGE SCALE GENOMIC DNA]</scope>
    <source>
        <strain evidence="5 6">DSM 45312</strain>
    </source>
</reference>
<dbReference type="PANTHER" id="PTHR30319:SF1">
    <property type="entry name" value="TRANSCRIPTIONAL REPRESSOR PAAX"/>
    <property type="match status" value="1"/>
</dbReference>
<evidence type="ECO:0000259" key="4">
    <source>
        <dbReference type="Pfam" id="PF20803"/>
    </source>
</evidence>
<dbReference type="PIRSF" id="PIRSF020623">
    <property type="entry name" value="PaaX"/>
    <property type="match status" value="1"/>
</dbReference>
<feature type="region of interest" description="Disordered" evidence="1">
    <location>
        <begin position="1"/>
        <end position="33"/>
    </location>
</feature>
<dbReference type="Proteomes" id="UP000240542">
    <property type="component" value="Unassembled WGS sequence"/>
</dbReference>
<dbReference type="Pfam" id="PF07848">
    <property type="entry name" value="PaaX"/>
    <property type="match status" value="1"/>
</dbReference>
<evidence type="ECO:0000313" key="6">
    <source>
        <dbReference type="Proteomes" id="UP000240542"/>
    </source>
</evidence>
<dbReference type="OrthoDB" id="2270427at2"/>
<organism evidence="5 6">
    <name type="scientific">Murinocardiopsis flavida</name>
    <dbReference type="NCBI Taxonomy" id="645275"/>
    <lineage>
        <taxon>Bacteria</taxon>
        <taxon>Bacillati</taxon>
        <taxon>Actinomycetota</taxon>
        <taxon>Actinomycetes</taxon>
        <taxon>Streptosporangiales</taxon>
        <taxon>Nocardiopsidaceae</taxon>
        <taxon>Murinocardiopsis</taxon>
    </lineage>
</organism>
<keyword evidence="6" id="KW-1185">Reference proteome</keyword>
<dbReference type="EMBL" id="PYGA01000002">
    <property type="protein sequence ID" value="PSL00277.1"/>
    <property type="molecule type" value="Genomic_DNA"/>
</dbReference>
<dbReference type="GO" id="GO:0006351">
    <property type="term" value="P:DNA-templated transcription"/>
    <property type="evidence" value="ECO:0007669"/>
    <property type="project" value="InterPro"/>
</dbReference>
<name>A0A2P8DST8_9ACTN</name>
<dbReference type="AlphaFoldDB" id="A0A2P8DST8"/>
<gene>
    <name evidence="5" type="ORF">CLV63_102404</name>
</gene>
<dbReference type="SUPFAM" id="SSF46785">
    <property type="entry name" value="Winged helix' DNA-binding domain"/>
    <property type="match status" value="1"/>
</dbReference>
<feature type="domain" description="Transcriptional repressor PaaX-like central Cas2-like" evidence="4">
    <location>
        <begin position="150"/>
        <end position="227"/>
    </location>
</feature>
<dbReference type="Gene3D" id="1.20.58.1460">
    <property type="match status" value="1"/>
</dbReference>
<dbReference type="InterPro" id="IPR013225">
    <property type="entry name" value="PaaX_C"/>
</dbReference>
<dbReference type="InterPro" id="IPR036388">
    <property type="entry name" value="WH-like_DNA-bd_sf"/>
</dbReference>
<dbReference type="Pfam" id="PF08223">
    <property type="entry name" value="PaaX_C"/>
    <property type="match status" value="1"/>
</dbReference>
<feature type="compositionally biased region" description="Low complexity" evidence="1">
    <location>
        <begin position="13"/>
        <end position="23"/>
    </location>
</feature>
<comment type="caution">
    <text evidence="5">The sequence shown here is derived from an EMBL/GenBank/DDBJ whole genome shotgun (WGS) entry which is preliminary data.</text>
</comment>
<evidence type="ECO:0000259" key="2">
    <source>
        <dbReference type="Pfam" id="PF07848"/>
    </source>
</evidence>
<evidence type="ECO:0000259" key="3">
    <source>
        <dbReference type="Pfam" id="PF08223"/>
    </source>
</evidence>
<dbReference type="InterPro" id="IPR036390">
    <property type="entry name" value="WH_DNA-bd_sf"/>
</dbReference>
<dbReference type="InterPro" id="IPR048846">
    <property type="entry name" value="PaaX-like_central"/>
</dbReference>
<dbReference type="Gene3D" id="1.10.10.10">
    <property type="entry name" value="Winged helix-like DNA-binding domain superfamily/Winged helix DNA-binding domain"/>
    <property type="match status" value="1"/>
</dbReference>
<dbReference type="PANTHER" id="PTHR30319">
    <property type="entry name" value="PHENYLACETIC ACID REGULATOR-RELATED TRANSCRIPTIONAL REPRESSOR"/>
    <property type="match status" value="1"/>
</dbReference>
<evidence type="ECO:0000256" key="1">
    <source>
        <dbReference type="SAM" id="MobiDB-lite"/>
    </source>
</evidence>
<evidence type="ECO:0000313" key="5">
    <source>
        <dbReference type="EMBL" id="PSL00277.1"/>
    </source>
</evidence>
<feature type="domain" description="Transcriptional repressor PaaX-like N-terminal" evidence="2">
    <location>
        <begin position="61"/>
        <end position="130"/>
    </location>
</feature>
<dbReference type="InterPro" id="IPR011965">
    <property type="entry name" value="PaaX_trns_reg"/>
</dbReference>
<feature type="domain" description="Transcriptional repressor PaaX-like C-terminal" evidence="3">
    <location>
        <begin position="232"/>
        <end position="320"/>
    </location>
</feature>
<dbReference type="InterPro" id="IPR012906">
    <property type="entry name" value="PaaX-like_N"/>
</dbReference>